<dbReference type="SUPFAM" id="SSF56601">
    <property type="entry name" value="beta-lactamase/transpeptidase-like"/>
    <property type="match status" value="1"/>
</dbReference>
<keyword evidence="13" id="KW-0511">Multifunctional enzyme</keyword>
<comment type="subcellular location">
    <subcellularLocation>
        <location evidence="1">Cell membrane</location>
    </subcellularLocation>
</comment>
<dbReference type="Pfam" id="PF00912">
    <property type="entry name" value="Transgly"/>
    <property type="match status" value="1"/>
</dbReference>
<dbReference type="InterPro" id="IPR003961">
    <property type="entry name" value="FN3_dom"/>
</dbReference>
<dbReference type="CDD" id="cd00063">
    <property type="entry name" value="FN3"/>
    <property type="match status" value="2"/>
</dbReference>
<dbReference type="InterPro" id="IPR050396">
    <property type="entry name" value="Glycosyltr_51/Transpeptidase"/>
</dbReference>
<evidence type="ECO:0000256" key="4">
    <source>
        <dbReference type="ARBA" id="ARBA00022475"/>
    </source>
</evidence>
<evidence type="ECO:0000256" key="14">
    <source>
        <dbReference type="ARBA" id="ARBA00023316"/>
    </source>
</evidence>
<keyword evidence="5" id="KW-0121">Carboxypeptidase</keyword>
<keyword evidence="4" id="KW-1003">Cell membrane</keyword>
<evidence type="ECO:0000256" key="1">
    <source>
        <dbReference type="ARBA" id="ARBA00004236"/>
    </source>
</evidence>
<keyword evidence="6" id="KW-0645">Protease</keyword>
<organism evidence="20 21">
    <name type="scientific">Desulfuribacillus alkaliarsenatis</name>
    <dbReference type="NCBI Taxonomy" id="766136"/>
    <lineage>
        <taxon>Bacteria</taxon>
        <taxon>Bacillati</taxon>
        <taxon>Bacillota</taxon>
        <taxon>Desulfuribacillia</taxon>
        <taxon>Desulfuribacillales</taxon>
        <taxon>Desulfuribacillaceae</taxon>
        <taxon>Desulfuribacillus</taxon>
    </lineage>
</organism>
<feature type="domain" description="Fibronectin type-III" evidence="19">
    <location>
        <begin position="888"/>
        <end position="981"/>
    </location>
</feature>
<proteinExistence type="inferred from homology"/>
<keyword evidence="14" id="KW-0961">Cell wall biogenesis/degradation</keyword>
<evidence type="ECO:0000256" key="2">
    <source>
        <dbReference type="ARBA" id="ARBA00007090"/>
    </source>
</evidence>
<dbReference type="InterPro" id="IPR012338">
    <property type="entry name" value="Beta-lactam/transpept-like"/>
</dbReference>
<keyword evidence="10" id="KW-0133">Cell shape</keyword>
<keyword evidence="12 18" id="KW-0472">Membrane</keyword>
<evidence type="ECO:0000256" key="9">
    <source>
        <dbReference type="ARBA" id="ARBA00022801"/>
    </source>
</evidence>
<dbReference type="STRING" id="766136.BHF68_12360"/>
<keyword evidence="7" id="KW-0328">Glycosyltransferase</keyword>
<dbReference type="SUPFAM" id="SSF49265">
    <property type="entry name" value="Fibronectin type III"/>
    <property type="match status" value="1"/>
</dbReference>
<evidence type="ECO:0000313" key="20">
    <source>
        <dbReference type="EMBL" id="OEF95630.1"/>
    </source>
</evidence>
<reference evidence="20 21" key="1">
    <citation type="submission" date="2016-09" db="EMBL/GenBank/DDBJ databases">
        <title>Draft genome sequence for the type strain of Desulfuribacillus alkaliarsenatis AHT28, an obligately anaerobic, sulfidogenic bacterium isolated from Russian soda lake sediments.</title>
        <authorList>
            <person name="Abin C.A."/>
            <person name="Hollibaugh J.T."/>
        </authorList>
    </citation>
    <scope>NUCLEOTIDE SEQUENCE [LARGE SCALE GENOMIC DNA]</scope>
    <source>
        <strain evidence="20 21">AHT28</strain>
    </source>
</reference>
<sequence>MTERKSPALSAERKKQLKKVGKLFWSGFKLFLVFAIIIGFFAGGAVTGYVASLVNGMPTPSQQEIREQVNAGWQVGFAYFDDNTEIGQLRAEENRRTVTLDEISPYLIDAFIATEDRDFFNHPGVNFTAAVRAVKQNVQAGTIVSGFSTITQQLARNTFLTHQQSMERKVREVFLALRMERALTKEEILTAYLNKIYFGRDANGSNIYGVEAASTAFFGIESTDLNLAQAAIIAGLPQNPHGHNLYRNLDSAISRQQRVLNYMLINNFITQSEYAEALEYNIEENLVRPQLRAYSKYPFLMMDIEDRAAEALVESGLYDNRNDAHYAILSSGVHIYTTIQPEMQTIVDSIISNPENFRANIDYNHPITGELIEDALQEVGVTVLDPKTGAIWAMGGGRDFNRSQTNHTRVTRQPGSSIKTLAVFAPAIEKKILMPGTIIDDVPFVRPDPSSRTGEYFPQNWDRKFHGLTTARVALQWSYNIPALKVFEQLSPQVGMGYVEQLGINTITNGDRHQLASAIGGMERGVTVEEMTGAYATFANKGVHNQPYMIRKITDINGNVIYEHQLDPTPVFSEQTTYIVNDMLRTVVRSGTGGRVGSMFGSRDIVGKTGTTNETRDSWFLGYTPDIAAGVFIGYDIPTPMPSSEGSRSTIIFNLVMKDIIEKFPERFPASSRFQEPDNIVRAYISTKSGKLATQESQEAGWSMTDIFVRGTEPIEYCDVVVKAEYVEVDGKKYLPSPYTPADQIKTGYFIKRPVPYELPDNNSIYRPLDADLELPTEIDPLHSPDLMPPVLPSGLRISEHSPSSVTLRWPPSTDPDLQGYILERSNSAMGVFTPVHDGILTSTSFVDQLVSDTVTYYYRLKAIDDQDRESAPSNVVSIRPGVNPPSVPTNPTITESPLGITISWDKNSSVDKIFRYKIYRANSESGPFEFIGATPDSRYTDVSAEVTGLYWYYVTAENDSGESARSRTLTLVKPDTTPPEQQPENGNEDNGSTGNNGNNGSNGNNNNIEEPEQSETTPND</sequence>
<dbReference type="GO" id="GO:0030288">
    <property type="term" value="C:outer membrane-bounded periplasmic space"/>
    <property type="evidence" value="ECO:0007669"/>
    <property type="project" value="TreeGrafter"/>
</dbReference>
<dbReference type="Gene3D" id="1.10.3810.10">
    <property type="entry name" value="Biosynthetic peptidoglycan transglycosylase-like"/>
    <property type="match status" value="1"/>
</dbReference>
<feature type="region of interest" description="Disordered" evidence="17">
    <location>
        <begin position="973"/>
        <end position="1021"/>
    </location>
</feature>
<dbReference type="SUPFAM" id="SSF53955">
    <property type="entry name" value="Lysozyme-like"/>
    <property type="match status" value="1"/>
</dbReference>
<dbReference type="RefSeq" id="WP_069644443.1">
    <property type="nucleotide sequence ID" value="NZ_MIJE01000036.1"/>
</dbReference>
<dbReference type="Proteomes" id="UP000094296">
    <property type="component" value="Unassembled WGS sequence"/>
</dbReference>
<dbReference type="SMART" id="SM00060">
    <property type="entry name" value="FN3"/>
    <property type="match status" value="2"/>
</dbReference>
<dbReference type="InterPro" id="IPR036116">
    <property type="entry name" value="FN3_sf"/>
</dbReference>
<evidence type="ECO:0000256" key="7">
    <source>
        <dbReference type="ARBA" id="ARBA00022676"/>
    </source>
</evidence>
<evidence type="ECO:0000256" key="8">
    <source>
        <dbReference type="ARBA" id="ARBA00022679"/>
    </source>
</evidence>
<dbReference type="PANTHER" id="PTHR32282:SF11">
    <property type="entry name" value="PENICILLIN-BINDING PROTEIN 1B"/>
    <property type="match status" value="1"/>
</dbReference>
<dbReference type="InterPro" id="IPR023346">
    <property type="entry name" value="Lysozyme-like_dom_sf"/>
</dbReference>
<dbReference type="PROSITE" id="PS50853">
    <property type="entry name" value="FN3"/>
    <property type="match status" value="2"/>
</dbReference>
<dbReference type="AlphaFoldDB" id="A0A1E5FYI9"/>
<comment type="similarity">
    <text evidence="2">In the C-terminal section; belongs to the transpeptidase family.</text>
</comment>
<dbReference type="Gene3D" id="3.40.710.10">
    <property type="entry name" value="DD-peptidase/beta-lactamase superfamily"/>
    <property type="match status" value="1"/>
</dbReference>
<evidence type="ECO:0000256" key="18">
    <source>
        <dbReference type="SAM" id="Phobius"/>
    </source>
</evidence>
<evidence type="ECO:0000256" key="16">
    <source>
        <dbReference type="ARBA" id="ARBA00049902"/>
    </source>
</evidence>
<dbReference type="GO" id="GO:0008658">
    <property type="term" value="F:penicillin binding"/>
    <property type="evidence" value="ECO:0007669"/>
    <property type="project" value="InterPro"/>
</dbReference>
<evidence type="ECO:0000256" key="5">
    <source>
        <dbReference type="ARBA" id="ARBA00022645"/>
    </source>
</evidence>
<evidence type="ECO:0000256" key="13">
    <source>
        <dbReference type="ARBA" id="ARBA00023268"/>
    </source>
</evidence>
<evidence type="ECO:0000256" key="17">
    <source>
        <dbReference type="SAM" id="MobiDB-lite"/>
    </source>
</evidence>
<keyword evidence="18" id="KW-1133">Transmembrane helix</keyword>
<keyword evidence="11" id="KW-0573">Peptidoglycan synthesis</keyword>
<keyword evidence="8" id="KW-0808">Transferase</keyword>
<dbReference type="InterPro" id="IPR036950">
    <property type="entry name" value="PBP_transglycosylase"/>
</dbReference>
<dbReference type="GO" id="GO:0005886">
    <property type="term" value="C:plasma membrane"/>
    <property type="evidence" value="ECO:0007669"/>
    <property type="project" value="UniProtKB-SubCell"/>
</dbReference>
<evidence type="ECO:0000256" key="10">
    <source>
        <dbReference type="ARBA" id="ARBA00022960"/>
    </source>
</evidence>
<accession>A0A1E5FYI9</accession>
<keyword evidence="18" id="KW-0812">Transmembrane</keyword>
<dbReference type="GO" id="GO:0009002">
    <property type="term" value="F:serine-type D-Ala-D-Ala carboxypeptidase activity"/>
    <property type="evidence" value="ECO:0007669"/>
    <property type="project" value="UniProtKB-EC"/>
</dbReference>
<dbReference type="GO" id="GO:0008955">
    <property type="term" value="F:peptidoglycan glycosyltransferase activity"/>
    <property type="evidence" value="ECO:0007669"/>
    <property type="project" value="UniProtKB-EC"/>
</dbReference>
<feature type="compositionally biased region" description="Low complexity" evidence="17">
    <location>
        <begin position="985"/>
        <end position="1008"/>
    </location>
</feature>
<dbReference type="GO" id="GO:0006508">
    <property type="term" value="P:proteolysis"/>
    <property type="evidence" value="ECO:0007669"/>
    <property type="project" value="UniProtKB-KW"/>
</dbReference>
<dbReference type="FunFam" id="1.10.3810.10:FF:000001">
    <property type="entry name" value="Penicillin-binding protein 1A"/>
    <property type="match status" value="1"/>
</dbReference>
<evidence type="ECO:0000256" key="12">
    <source>
        <dbReference type="ARBA" id="ARBA00023136"/>
    </source>
</evidence>
<dbReference type="GO" id="GO:0009252">
    <property type="term" value="P:peptidoglycan biosynthetic process"/>
    <property type="evidence" value="ECO:0007669"/>
    <property type="project" value="UniProtKB-KW"/>
</dbReference>
<feature type="domain" description="Fibronectin type-III" evidence="19">
    <location>
        <begin position="792"/>
        <end position="886"/>
    </location>
</feature>
<gene>
    <name evidence="20" type="ORF">BHF68_12360</name>
</gene>
<evidence type="ECO:0000256" key="15">
    <source>
        <dbReference type="ARBA" id="ARBA00034000"/>
    </source>
</evidence>
<dbReference type="GO" id="GO:0071555">
    <property type="term" value="P:cell wall organization"/>
    <property type="evidence" value="ECO:0007669"/>
    <property type="project" value="UniProtKB-KW"/>
</dbReference>
<dbReference type="InterPro" id="IPR013783">
    <property type="entry name" value="Ig-like_fold"/>
</dbReference>
<evidence type="ECO:0000256" key="6">
    <source>
        <dbReference type="ARBA" id="ARBA00022670"/>
    </source>
</evidence>
<dbReference type="InterPro" id="IPR001264">
    <property type="entry name" value="Glyco_trans_51"/>
</dbReference>
<protein>
    <recommendedName>
        <fullName evidence="19">Fibronectin type-III domain-containing protein</fullName>
    </recommendedName>
</protein>
<dbReference type="InterPro" id="IPR001460">
    <property type="entry name" value="PCN-bd_Tpept"/>
</dbReference>
<dbReference type="Pfam" id="PF00905">
    <property type="entry name" value="Transpeptidase"/>
    <property type="match status" value="1"/>
</dbReference>
<dbReference type="GO" id="GO:0008360">
    <property type="term" value="P:regulation of cell shape"/>
    <property type="evidence" value="ECO:0007669"/>
    <property type="project" value="UniProtKB-KW"/>
</dbReference>
<evidence type="ECO:0000256" key="11">
    <source>
        <dbReference type="ARBA" id="ARBA00022984"/>
    </source>
</evidence>
<dbReference type="EMBL" id="MIJE01000036">
    <property type="protein sequence ID" value="OEF95630.1"/>
    <property type="molecule type" value="Genomic_DNA"/>
</dbReference>
<comment type="catalytic activity">
    <reaction evidence="16">
        <text>[GlcNAc-(1-&gt;4)-Mur2Ac(oyl-L-Ala-gamma-D-Glu-L-Lys-D-Ala-D-Ala)](n)-di-trans,octa-cis-undecaprenyl diphosphate + beta-D-GlcNAc-(1-&gt;4)-Mur2Ac(oyl-L-Ala-gamma-D-Glu-L-Lys-D-Ala-D-Ala)-di-trans,octa-cis-undecaprenyl diphosphate = [GlcNAc-(1-&gt;4)-Mur2Ac(oyl-L-Ala-gamma-D-Glu-L-Lys-D-Ala-D-Ala)](n+1)-di-trans,octa-cis-undecaprenyl diphosphate + di-trans,octa-cis-undecaprenyl diphosphate + H(+)</text>
        <dbReference type="Rhea" id="RHEA:23708"/>
        <dbReference type="Rhea" id="RHEA-COMP:9602"/>
        <dbReference type="Rhea" id="RHEA-COMP:9603"/>
        <dbReference type="ChEBI" id="CHEBI:15378"/>
        <dbReference type="ChEBI" id="CHEBI:58405"/>
        <dbReference type="ChEBI" id="CHEBI:60033"/>
        <dbReference type="ChEBI" id="CHEBI:78435"/>
        <dbReference type="EC" id="2.4.99.28"/>
    </reaction>
</comment>
<dbReference type="PANTHER" id="PTHR32282">
    <property type="entry name" value="BINDING PROTEIN TRANSPEPTIDASE, PUTATIVE-RELATED"/>
    <property type="match status" value="1"/>
</dbReference>
<dbReference type="Gene3D" id="2.60.40.10">
    <property type="entry name" value="Immunoglobulins"/>
    <property type="match status" value="2"/>
</dbReference>
<evidence type="ECO:0000256" key="3">
    <source>
        <dbReference type="ARBA" id="ARBA00007739"/>
    </source>
</evidence>
<evidence type="ECO:0000313" key="21">
    <source>
        <dbReference type="Proteomes" id="UP000094296"/>
    </source>
</evidence>
<feature type="transmembrane region" description="Helical" evidence="18">
    <location>
        <begin position="23"/>
        <end position="51"/>
    </location>
</feature>
<keyword evidence="21" id="KW-1185">Reference proteome</keyword>
<comment type="similarity">
    <text evidence="3">In the N-terminal section; belongs to the glycosyltransferase 51 family.</text>
</comment>
<keyword evidence="9" id="KW-0378">Hydrolase</keyword>
<evidence type="ECO:0000259" key="19">
    <source>
        <dbReference type="PROSITE" id="PS50853"/>
    </source>
</evidence>
<name>A0A1E5FYI9_9FIRM</name>
<comment type="caution">
    <text evidence="20">The sequence shown here is derived from an EMBL/GenBank/DDBJ whole genome shotgun (WGS) entry which is preliminary data.</text>
</comment>
<comment type="catalytic activity">
    <reaction evidence="15">
        <text>Preferential cleavage: (Ac)2-L-Lys-D-Ala-|-D-Ala. Also transpeptidation of peptidyl-alanyl moieties that are N-acyl substituents of D-alanine.</text>
        <dbReference type="EC" id="3.4.16.4"/>
    </reaction>
</comment>